<dbReference type="PRINTS" id="PR00420">
    <property type="entry name" value="RNGMNOXGNASE"/>
</dbReference>
<dbReference type="InterPro" id="IPR050493">
    <property type="entry name" value="FAD-dep_Monooxygenase_BioMet"/>
</dbReference>
<dbReference type="Gene3D" id="3.50.50.60">
    <property type="entry name" value="FAD/NAD(P)-binding domain"/>
    <property type="match status" value="1"/>
</dbReference>
<evidence type="ECO:0000313" key="8">
    <source>
        <dbReference type="Proteomes" id="UP000054097"/>
    </source>
</evidence>
<evidence type="ECO:0000256" key="1">
    <source>
        <dbReference type="ARBA" id="ARBA00007992"/>
    </source>
</evidence>
<reference evidence="8" key="2">
    <citation type="submission" date="2015-01" db="EMBL/GenBank/DDBJ databases">
        <title>Evolutionary Origins and Diversification of the Mycorrhizal Mutualists.</title>
        <authorList>
            <consortium name="DOE Joint Genome Institute"/>
            <consortium name="Mycorrhizal Genomics Consortium"/>
            <person name="Kohler A."/>
            <person name="Kuo A."/>
            <person name="Nagy L.G."/>
            <person name="Floudas D."/>
            <person name="Copeland A."/>
            <person name="Barry K.W."/>
            <person name="Cichocki N."/>
            <person name="Veneault-Fourrey C."/>
            <person name="LaButti K."/>
            <person name="Lindquist E.A."/>
            <person name="Lipzen A."/>
            <person name="Lundell T."/>
            <person name="Morin E."/>
            <person name="Murat C."/>
            <person name="Riley R."/>
            <person name="Ohm R."/>
            <person name="Sun H."/>
            <person name="Tunlid A."/>
            <person name="Henrissat B."/>
            <person name="Grigoriev I.V."/>
            <person name="Hibbett D.S."/>
            <person name="Martin F."/>
        </authorList>
    </citation>
    <scope>NUCLEOTIDE SEQUENCE [LARGE SCALE GENOMIC DNA]</scope>
    <source>
        <strain evidence="8">MAFF 305830</strain>
    </source>
</reference>
<keyword evidence="8" id="KW-1185">Reference proteome</keyword>
<evidence type="ECO:0000256" key="2">
    <source>
        <dbReference type="ARBA" id="ARBA00022630"/>
    </source>
</evidence>
<dbReference type="Pfam" id="PF01494">
    <property type="entry name" value="FAD_binding_3"/>
    <property type="match status" value="1"/>
</dbReference>
<keyword evidence="2" id="KW-0285">Flavoprotein</keyword>
<protein>
    <recommendedName>
        <fullName evidence="6">FAD-binding domain-containing protein</fullName>
    </recommendedName>
</protein>
<feature type="domain" description="FAD-binding" evidence="6">
    <location>
        <begin position="97"/>
        <end position="338"/>
    </location>
</feature>
<dbReference type="HOGENOM" id="CLU_009665_19_5_1"/>
<evidence type="ECO:0000256" key="4">
    <source>
        <dbReference type="ARBA" id="ARBA00023002"/>
    </source>
</evidence>
<dbReference type="GO" id="GO:0071949">
    <property type="term" value="F:FAD binding"/>
    <property type="evidence" value="ECO:0007669"/>
    <property type="project" value="InterPro"/>
</dbReference>
<dbReference type="STRING" id="933852.A0A0C3B3D0"/>
<proteinExistence type="inferred from homology"/>
<gene>
    <name evidence="7" type="ORF">M408DRAFT_327579</name>
</gene>
<comment type="similarity">
    <text evidence="1">Belongs to the paxM FAD-dependent monooxygenase family.</text>
</comment>
<dbReference type="InterPro" id="IPR036188">
    <property type="entry name" value="FAD/NAD-bd_sf"/>
</dbReference>
<dbReference type="PANTHER" id="PTHR13789:SF309">
    <property type="entry name" value="PUTATIVE (AFU_ORTHOLOGUE AFUA_6G14510)-RELATED"/>
    <property type="match status" value="1"/>
</dbReference>
<dbReference type="InterPro" id="IPR002938">
    <property type="entry name" value="FAD-bd"/>
</dbReference>
<sequence>MALQKTTPHKIILVDAGPKESAAIGAGLGIAPNGANALSFIDADDILTKRGCMSHGVQMGRGDAGRLLIKELTSETYSKNWGYGNHGISRQVLVGGLRELAEKRNVDMRFNMRLTAVEEKDQVVTARFKDGTTLDADLLIGCDGIHSVVRSYVVGDVAKPRYAGVSTVQGLSNLSAEDEAAAGLNHSLNFWLGHGVMFGTYPADQEGSWSWFCAFISEDPKGGESDWAKDNSLAVLTKLASEKTAGWESPVPSTVIPRSYRAYPVGLYDRDPMNVWHKGRVVLCGDSAHPTTPFGGQGSQMAAESAILLARLLGANEPSDELFQKYVQLRRPRTDAVTINARNGMGAVFGITSWRLSFILEYLRDGFLYMLGPSFFRSGMRGLFAYNVTTTSLD</sequence>
<dbReference type="AlphaFoldDB" id="A0A0C3B3D0"/>
<keyword evidence="4" id="KW-0560">Oxidoreductase</keyword>
<keyword evidence="5" id="KW-0503">Monooxygenase</keyword>
<evidence type="ECO:0000256" key="5">
    <source>
        <dbReference type="ARBA" id="ARBA00023033"/>
    </source>
</evidence>
<keyword evidence="3" id="KW-0274">FAD</keyword>
<dbReference type="OrthoDB" id="1878542at2759"/>
<dbReference type="SUPFAM" id="SSF51905">
    <property type="entry name" value="FAD/NAD(P)-binding domain"/>
    <property type="match status" value="1"/>
</dbReference>
<reference evidence="7 8" key="1">
    <citation type="submission" date="2014-04" db="EMBL/GenBank/DDBJ databases">
        <authorList>
            <consortium name="DOE Joint Genome Institute"/>
            <person name="Kuo A."/>
            <person name="Zuccaro A."/>
            <person name="Kohler A."/>
            <person name="Nagy L.G."/>
            <person name="Floudas D."/>
            <person name="Copeland A."/>
            <person name="Barry K.W."/>
            <person name="Cichocki N."/>
            <person name="Veneault-Fourrey C."/>
            <person name="LaButti K."/>
            <person name="Lindquist E.A."/>
            <person name="Lipzen A."/>
            <person name="Lundell T."/>
            <person name="Morin E."/>
            <person name="Murat C."/>
            <person name="Sun H."/>
            <person name="Tunlid A."/>
            <person name="Henrissat B."/>
            <person name="Grigoriev I.V."/>
            <person name="Hibbett D.S."/>
            <person name="Martin F."/>
            <person name="Nordberg H.P."/>
            <person name="Cantor M.N."/>
            <person name="Hua S.X."/>
        </authorList>
    </citation>
    <scope>NUCLEOTIDE SEQUENCE [LARGE SCALE GENOMIC DNA]</scope>
    <source>
        <strain evidence="7 8">MAFF 305830</strain>
    </source>
</reference>
<dbReference type="GO" id="GO:0004497">
    <property type="term" value="F:monooxygenase activity"/>
    <property type="evidence" value="ECO:0007669"/>
    <property type="project" value="UniProtKB-KW"/>
</dbReference>
<evidence type="ECO:0000259" key="6">
    <source>
        <dbReference type="Pfam" id="PF01494"/>
    </source>
</evidence>
<accession>A0A0C3B3D0</accession>
<organism evidence="7 8">
    <name type="scientific">Serendipita vermifera MAFF 305830</name>
    <dbReference type="NCBI Taxonomy" id="933852"/>
    <lineage>
        <taxon>Eukaryota</taxon>
        <taxon>Fungi</taxon>
        <taxon>Dikarya</taxon>
        <taxon>Basidiomycota</taxon>
        <taxon>Agaricomycotina</taxon>
        <taxon>Agaricomycetes</taxon>
        <taxon>Sebacinales</taxon>
        <taxon>Serendipitaceae</taxon>
        <taxon>Serendipita</taxon>
    </lineage>
</organism>
<dbReference type="Proteomes" id="UP000054097">
    <property type="component" value="Unassembled WGS sequence"/>
</dbReference>
<dbReference type="PANTHER" id="PTHR13789">
    <property type="entry name" value="MONOOXYGENASE"/>
    <property type="match status" value="1"/>
</dbReference>
<dbReference type="EMBL" id="KN824282">
    <property type="protein sequence ID" value="KIM31335.1"/>
    <property type="molecule type" value="Genomic_DNA"/>
</dbReference>
<name>A0A0C3B3D0_SERVB</name>
<evidence type="ECO:0000256" key="3">
    <source>
        <dbReference type="ARBA" id="ARBA00022827"/>
    </source>
</evidence>
<evidence type="ECO:0000313" key="7">
    <source>
        <dbReference type="EMBL" id="KIM31335.1"/>
    </source>
</evidence>